<keyword evidence="6 11" id="KW-0106">Calcium</keyword>
<dbReference type="InterPro" id="IPR050174">
    <property type="entry name" value="Protocadherin/Cadherin-CA"/>
</dbReference>
<keyword evidence="15" id="KW-1185">Reference proteome</keyword>
<keyword evidence="9 13" id="KW-0472">Membrane</keyword>
<reference evidence="15" key="1">
    <citation type="submission" date="2022-06" db="EMBL/GenBank/DDBJ databases">
        <authorList>
            <person name="Berger JAMES D."/>
            <person name="Berger JAMES D."/>
        </authorList>
    </citation>
    <scope>NUCLEOTIDE SEQUENCE [LARGE SCALE GENOMIC DNA]</scope>
</reference>
<keyword evidence="5" id="KW-0677">Repeat</keyword>
<organism evidence="15 16">
    <name type="scientific">Trichobilharzia regenti</name>
    <name type="common">Nasal bird schistosome</name>
    <dbReference type="NCBI Taxonomy" id="157069"/>
    <lineage>
        <taxon>Eukaryota</taxon>
        <taxon>Metazoa</taxon>
        <taxon>Spiralia</taxon>
        <taxon>Lophotrochozoa</taxon>
        <taxon>Platyhelminthes</taxon>
        <taxon>Trematoda</taxon>
        <taxon>Digenea</taxon>
        <taxon>Strigeidida</taxon>
        <taxon>Schistosomatoidea</taxon>
        <taxon>Schistosomatidae</taxon>
        <taxon>Trichobilharzia</taxon>
    </lineage>
</organism>
<feature type="transmembrane region" description="Helical" evidence="13">
    <location>
        <begin position="43"/>
        <end position="65"/>
    </location>
</feature>
<dbReference type="PRINTS" id="PR00205">
    <property type="entry name" value="CADHERIN"/>
</dbReference>
<evidence type="ECO:0000313" key="16">
    <source>
        <dbReference type="WBParaSite" id="TREG1_47540.1"/>
    </source>
</evidence>
<dbReference type="CDD" id="cd11304">
    <property type="entry name" value="Cadherin_repeat"/>
    <property type="match status" value="7"/>
</dbReference>
<proteinExistence type="predicted"/>
<feature type="transmembrane region" description="Helical" evidence="13">
    <location>
        <begin position="1016"/>
        <end position="1040"/>
    </location>
</feature>
<keyword evidence="2" id="KW-1003">Cell membrane</keyword>
<dbReference type="GO" id="GO:0005886">
    <property type="term" value="C:plasma membrane"/>
    <property type="evidence" value="ECO:0007669"/>
    <property type="project" value="UniProtKB-SubCell"/>
</dbReference>
<keyword evidence="4" id="KW-0732">Signal</keyword>
<dbReference type="GO" id="GO:0007156">
    <property type="term" value="P:homophilic cell adhesion via plasma membrane adhesion molecules"/>
    <property type="evidence" value="ECO:0007669"/>
    <property type="project" value="InterPro"/>
</dbReference>
<evidence type="ECO:0000256" key="3">
    <source>
        <dbReference type="ARBA" id="ARBA00022692"/>
    </source>
</evidence>
<evidence type="ECO:0000256" key="7">
    <source>
        <dbReference type="ARBA" id="ARBA00022889"/>
    </source>
</evidence>
<dbReference type="Proteomes" id="UP000050795">
    <property type="component" value="Unassembled WGS sequence"/>
</dbReference>
<evidence type="ECO:0000256" key="9">
    <source>
        <dbReference type="ARBA" id="ARBA00023136"/>
    </source>
</evidence>
<evidence type="ECO:0000256" key="1">
    <source>
        <dbReference type="ARBA" id="ARBA00004251"/>
    </source>
</evidence>
<evidence type="ECO:0000256" key="13">
    <source>
        <dbReference type="SAM" id="Phobius"/>
    </source>
</evidence>
<dbReference type="InterPro" id="IPR002126">
    <property type="entry name" value="Cadherin-like_dom"/>
</dbReference>
<comment type="subcellular location">
    <subcellularLocation>
        <location evidence="1">Cell membrane</location>
        <topology evidence="1">Single-pass type I membrane protein</topology>
    </subcellularLocation>
</comment>
<keyword evidence="3 13" id="KW-0812">Transmembrane</keyword>
<evidence type="ECO:0000256" key="8">
    <source>
        <dbReference type="ARBA" id="ARBA00022989"/>
    </source>
</evidence>
<dbReference type="PANTHER" id="PTHR24028">
    <property type="entry name" value="CADHERIN-87A"/>
    <property type="match status" value="1"/>
</dbReference>
<evidence type="ECO:0000256" key="10">
    <source>
        <dbReference type="ARBA" id="ARBA00023180"/>
    </source>
</evidence>
<evidence type="ECO:0000256" key="5">
    <source>
        <dbReference type="ARBA" id="ARBA00022737"/>
    </source>
</evidence>
<name>A0AA85JUH3_TRIRE</name>
<protein>
    <recommendedName>
        <fullName evidence="14">Cadherin domain-containing protein</fullName>
    </recommendedName>
</protein>
<dbReference type="SMART" id="SM00112">
    <property type="entry name" value="CA"/>
    <property type="match status" value="6"/>
</dbReference>
<dbReference type="GO" id="GO:0005509">
    <property type="term" value="F:calcium ion binding"/>
    <property type="evidence" value="ECO:0007669"/>
    <property type="project" value="UniProtKB-UniRule"/>
</dbReference>
<dbReference type="WBParaSite" id="TREG1_47540.1">
    <property type="protein sequence ID" value="TREG1_47540.1"/>
    <property type="gene ID" value="TREG1_47540"/>
</dbReference>
<keyword evidence="10" id="KW-0325">Glycoprotein</keyword>
<feature type="domain" description="Cadherin" evidence="14">
    <location>
        <begin position="736"/>
        <end position="876"/>
    </location>
</feature>
<sequence length="1450" mass="162045">MFKLEIVFTSFLQLDNQTEKGYLLTCASIFPNKTSIKSRSLDYIFILIFIVMCDIFLTTSIVVPFNTAVKTAYNNETDSSLNSKNLSRRLFTRSSSFMYGSSQLLPYLTPITFSVNENTPISTIIGYIPEYIYPSPTADNKFTLPNNSFFEINVKGALTVIGELDRDDNPHLCIEPGYPRECIWSSFAITTMGQYIGLRITINDLNDNIPKWPQSFIVINVQEEVKTKQDFELPLANDPDYGINSVQEYHLKTDITESKYFRLIIEKNNLKNLSSFSFHLILSVVETLDRERQAWYNLSLLAVDGSKPYNTGTLVITIHITDENDHTPVFSSPLYQAVISEDSKVGDIIYLSENNQNFETLDPLGTLSDDSSTKNLIKHQIHATDPDEGLNGEIEYTYAASTPKSVLENFELDKHTGLLYIVNTLDYDVGPNEWKFQVIAKDKGRPARSSTTSVTIILSDANTHAPTIKPRIQLSENYKRRLKKLNVNYAPKNENILHIPENVPHTNEPLVFLTVSDQDTGSGGSFECELSTSENTVFNRSSAKPITSYLDNTINQPIQEQFRLDFTAKLPKWKVYSLYAITTFDREQGQMRLLHITCKDEGTPKMTSTYTLTVYIADENDNAPEFAEDHYKIHVMEENQPNSTVGRIVATDKDADQNGKVNYRIEWSNLYKHYENVFTLTEDGKLIATQSLDRERVPNGYHFTVIAYDSGEPNLSASTNIHVILDDINDCVPTFSQPEYNFTIDEDFMQNYTASRIIGLVAATDCDIGLNGMLIYSILDPGLPFEINNHGLLKTNRLVDRESQSVYRFTVLVTDGGVHPQNKYTLLEDYKFDIYEEKVHSNINNGSKSHMINEVHTSAVSVCIHITDLNDNAPVFVYPNTSIFKVRLSIHEKKGYIITRLVAVDKDSGPNGEIHYSLLKADPKHIFGLRHDTGEIIVTKNIEKIEGTTVLSIQASDHGNPPKSSKIDVEITVGDIPPTGRSLGTLDEYQLANLKSLGLIGITELDNSGTVEMNKLIMMCIVVSTTVLCIILIFSIGIFAKRTSCRKLFTSQTHVGCTKKRIGNEKNKLHDDICIDLPDSVNQTNELEEKLKDFKEPNSVEMCDVLSHVQYNHYPEIDRKSFLVPGAHNTLTDDTGLKHLLQSINHTTMNNADRVVNDGNIDTATLTNPHCDNPVSSNIPVSLPSHTSDSLNNNATLFMSHLECNHLVTPNDTTEVQTDNHYTSETNSNPGTSYSQDTIMTLPRICAIHGTLGTAMKLFALPLSDSSYVRCPEIHRNVCVSPLNDAPTIDSDVDSGQGGSINNIGSSPNSDQLAPQFNILSNKSDTTILPVHYVTGDLNFSLVPVSIATSLNLTSSSSSNPTILLPLSELPNTTSVSTPVNLQKHSKVTCDKLRVTFAETNTDEKSPDLTSSLKNNKTVIHYPLTISTDPDTKEKGPWRLVQCASKNVRL</sequence>
<feature type="region of interest" description="Disordered" evidence="12">
    <location>
        <begin position="1212"/>
        <end position="1235"/>
    </location>
</feature>
<dbReference type="PROSITE" id="PS00232">
    <property type="entry name" value="CADHERIN_1"/>
    <property type="match status" value="3"/>
</dbReference>
<dbReference type="PROSITE" id="PS50268">
    <property type="entry name" value="CADHERIN_2"/>
    <property type="match status" value="7"/>
</dbReference>
<feature type="domain" description="Cadherin" evidence="14">
    <location>
        <begin position="213"/>
        <end position="330"/>
    </location>
</feature>
<dbReference type="InterPro" id="IPR020894">
    <property type="entry name" value="Cadherin_CS"/>
</dbReference>
<accession>A0AA85JUH3</accession>
<dbReference type="InterPro" id="IPR015919">
    <property type="entry name" value="Cadherin-like_sf"/>
</dbReference>
<evidence type="ECO:0000256" key="6">
    <source>
        <dbReference type="ARBA" id="ARBA00022837"/>
    </source>
</evidence>
<evidence type="ECO:0000256" key="11">
    <source>
        <dbReference type="PROSITE-ProRule" id="PRU00043"/>
    </source>
</evidence>
<dbReference type="FunFam" id="2.60.40.60:FF:000004">
    <property type="entry name" value="Protocadherin 1 gamma 2"/>
    <property type="match status" value="1"/>
</dbReference>
<feature type="domain" description="Cadherin" evidence="14">
    <location>
        <begin position="880"/>
        <end position="983"/>
    </location>
</feature>
<evidence type="ECO:0000259" key="14">
    <source>
        <dbReference type="PROSITE" id="PS50268"/>
    </source>
</evidence>
<evidence type="ECO:0000256" key="12">
    <source>
        <dbReference type="SAM" id="MobiDB-lite"/>
    </source>
</evidence>
<dbReference type="FunFam" id="2.60.40.60:FF:000020">
    <property type="entry name" value="Dachsous cadherin-related 1b"/>
    <property type="match status" value="1"/>
</dbReference>
<dbReference type="Gene3D" id="2.60.40.60">
    <property type="entry name" value="Cadherins"/>
    <property type="match status" value="7"/>
</dbReference>
<evidence type="ECO:0000313" key="15">
    <source>
        <dbReference type="Proteomes" id="UP000050795"/>
    </source>
</evidence>
<feature type="domain" description="Cadherin" evidence="14">
    <location>
        <begin position="107"/>
        <end position="212"/>
    </location>
</feature>
<dbReference type="SUPFAM" id="SSF49313">
    <property type="entry name" value="Cadherin-like"/>
    <property type="match status" value="6"/>
</dbReference>
<keyword evidence="8 13" id="KW-1133">Transmembrane helix</keyword>
<evidence type="ECO:0000256" key="2">
    <source>
        <dbReference type="ARBA" id="ARBA00022475"/>
    </source>
</evidence>
<dbReference type="FunFam" id="2.60.40.60:FF:000007">
    <property type="entry name" value="Protocadherin alpha 2"/>
    <property type="match status" value="1"/>
</dbReference>
<dbReference type="PANTHER" id="PTHR24028:SF146">
    <property type="entry name" value="CADHERIN 96CB, ISOFORM D-RELATED"/>
    <property type="match status" value="1"/>
</dbReference>
<evidence type="ECO:0000256" key="4">
    <source>
        <dbReference type="ARBA" id="ARBA00022729"/>
    </source>
</evidence>
<feature type="domain" description="Cadherin" evidence="14">
    <location>
        <begin position="331"/>
        <end position="468"/>
    </location>
</feature>
<feature type="domain" description="Cadherin" evidence="14">
    <location>
        <begin position="627"/>
        <end position="735"/>
    </location>
</feature>
<dbReference type="Pfam" id="PF00028">
    <property type="entry name" value="Cadherin"/>
    <property type="match status" value="5"/>
</dbReference>
<reference evidence="16" key="2">
    <citation type="submission" date="2023-11" db="UniProtKB">
        <authorList>
            <consortium name="WormBaseParasite"/>
        </authorList>
    </citation>
    <scope>IDENTIFICATION</scope>
</reference>
<keyword evidence="7" id="KW-0130">Cell adhesion</keyword>
<feature type="domain" description="Cadherin" evidence="14">
    <location>
        <begin position="491"/>
        <end position="626"/>
    </location>
</feature>